<dbReference type="GO" id="GO:0016020">
    <property type="term" value="C:membrane"/>
    <property type="evidence" value="ECO:0007669"/>
    <property type="project" value="InterPro"/>
</dbReference>
<accession>A0AAU8UPX3</accession>
<organism evidence="5 6">
    <name type="scientific">Aerococcus viridans</name>
    <dbReference type="NCBI Taxonomy" id="1377"/>
    <lineage>
        <taxon>Bacteria</taxon>
        <taxon>Bacillati</taxon>
        <taxon>Bacillota</taxon>
        <taxon>Bacilli</taxon>
        <taxon>Lactobacillales</taxon>
        <taxon>Aerococcaceae</taxon>
        <taxon>Aerococcus</taxon>
    </lineage>
</organism>
<evidence type="ECO:0000313" key="6">
    <source>
        <dbReference type="Proteomes" id="UP000066986"/>
    </source>
</evidence>
<evidence type="ECO:0000256" key="3">
    <source>
        <dbReference type="ARBA" id="ARBA00022840"/>
    </source>
</evidence>
<feature type="domain" description="ABC transporter" evidence="4">
    <location>
        <begin position="50"/>
        <end position="289"/>
    </location>
</feature>
<dbReference type="AlphaFoldDB" id="A0AAU8UPX3"/>
<dbReference type="PROSITE" id="PS50893">
    <property type="entry name" value="ABC_TRANSPORTER_2"/>
    <property type="match status" value="1"/>
</dbReference>
<protein>
    <submittedName>
        <fullName evidence="5">ABC transporter</fullName>
    </submittedName>
</protein>
<dbReference type="EMBL" id="CP014164">
    <property type="protein sequence ID" value="AMC01986.1"/>
    <property type="molecule type" value="Genomic_DNA"/>
</dbReference>
<evidence type="ECO:0000313" key="5">
    <source>
        <dbReference type="EMBL" id="AMC01986.1"/>
    </source>
</evidence>
<dbReference type="GO" id="GO:0022857">
    <property type="term" value="F:transmembrane transporter activity"/>
    <property type="evidence" value="ECO:0007669"/>
    <property type="project" value="UniProtKB-ARBA"/>
</dbReference>
<dbReference type="InterPro" id="IPR003439">
    <property type="entry name" value="ABC_transporter-like_ATP-bd"/>
</dbReference>
<dbReference type="InterPro" id="IPR027417">
    <property type="entry name" value="P-loop_NTPase"/>
</dbReference>
<keyword evidence="1" id="KW-0813">Transport</keyword>
<evidence type="ECO:0000259" key="4">
    <source>
        <dbReference type="PROSITE" id="PS50893"/>
    </source>
</evidence>
<dbReference type="GO" id="GO:0016887">
    <property type="term" value="F:ATP hydrolysis activity"/>
    <property type="evidence" value="ECO:0007669"/>
    <property type="project" value="InterPro"/>
</dbReference>
<dbReference type="InterPro" id="IPR015856">
    <property type="entry name" value="ABC_transpr_CbiO/EcfA_su"/>
</dbReference>
<evidence type="ECO:0000256" key="1">
    <source>
        <dbReference type="ARBA" id="ARBA00022448"/>
    </source>
</evidence>
<keyword evidence="3" id="KW-0067">ATP-binding</keyword>
<sequence length="305" mass="34762">MAIFNCFLIYISVIRHIDFLTWYDKFNLIEYATTFRKDTPVTSTTRKTIIELDNICFNRQDKAILKNIQWTINQGQHWALLGLNGSGKSSIINILTGYHFPSSGQVKVLDQLFGVSSIPDLQKRIGIVSARINQEIPSHLSVLDTIISGKFANLGLYQKVTDSLIQEAEDLLDTFNFAAFRNRRMATLSQGERQTVLILRALMTQPELLILDEPTSGLDLFARESLLAMLDKLAKEKPEVTQLMVTHHTEEIIPLYQKICLLKDGEIFAKGDRPLMLDPDKLHDFYGQPVLLRPFKKGRILVMPK</sequence>
<keyword evidence="2" id="KW-0547">Nucleotide-binding</keyword>
<dbReference type="PANTHER" id="PTHR43158:SF2">
    <property type="entry name" value="SKFA PEPTIDE EXPORT ATP-BINDING PROTEIN SKFE"/>
    <property type="match status" value="1"/>
</dbReference>
<dbReference type="PANTHER" id="PTHR43158">
    <property type="entry name" value="SKFA PEPTIDE EXPORT ATP-BINDING PROTEIN SKFE"/>
    <property type="match status" value="1"/>
</dbReference>
<dbReference type="GO" id="GO:0005524">
    <property type="term" value="F:ATP binding"/>
    <property type="evidence" value="ECO:0007669"/>
    <property type="project" value="UniProtKB-KW"/>
</dbReference>
<dbReference type="KEGG" id="avs:AWM76_09965"/>
<dbReference type="SMART" id="SM00382">
    <property type="entry name" value="AAA"/>
    <property type="match status" value="1"/>
</dbReference>
<dbReference type="CDD" id="cd03225">
    <property type="entry name" value="ABC_cobalt_CbiO_domain1"/>
    <property type="match status" value="1"/>
</dbReference>
<reference evidence="5 6" key="1">
    <citation type="journal article" date="2016" name="Genome Announc.">
        <title>Complete Genome Sequences of Aerococcus christensenii CCUG 28831T, Aerococcus sanguinicola CCUG 43001T, Aerococcus urinae CCUG 36881T, Aerococcus urinaeequi CCUG 28094T, Aerococcus urinaehominis CCUG 42038 BT, and Aerococcus viridans CCUG 4311T.</title>
        <authorList>
            <person name="Carkaci D."/>
            <person name="Dargis R."/>
            <person name="Nielsen X.C."/>
            <person name="Skovgaard O."/>
            <person name="Fuursted K."/>
            <person name="Christensen J.J."/>
        </authorList>
    </citation>
    <scope>NUCLEOTIDE SEQUENCE [LARGE SCALE GENOMIC DNA]</scope>
    <source>
        <strain evidence="5 6">CCUG4311</strain>
    </source>
</reference>
<gene>
    <name evidence="5" type="ORF">AWM76_09965</name>
</gene>
<evidence type="ECO:0000256" key="2">
    <source>
        <dbReference type="ARBA" id="ARBA00022741"/>
    </source>
</evidence>
<dbReference type="SUPFAM" id="SSF52540">
    <property type="entry name" value="P-loop containing nucleoside triphosphate hydrolases"/>
    <property type="match status" value="1"/>
</dbReference>
<proteinExistence type="predicted"/>
<name>A0AAU8UPX3_9LACT</name>
<dbReference type="Proteomes" id="UP000066986">
    <property type="component" value="Chromosome"/>
</dbReference>
<reference evidence="6" key="2">
    <citation type="submission" date="2016-01" db="EMBL/GenBank/DDBJ databases">
        <title>Six Aerococcus type strain genome sequencing and assembly using PacBio and Illumina Hiseq.</title>
        <authorList>
            <person name="Carkaci D."/>
            <person name="Dargis R."/>
            <person name="Nielsen X.C."/>
            <person name="Skovgaard O."/>
            <person name="Fuursted K."/>
            <person name="Christensen J.J."/>
        </authorList>
    </citation>
    <scope>NUCLEOTIDE SEQUENCE [LARGE SCALE GENOMIC DNA]</scope>
    <source>
        <strain evidence="6">CCUG4311</strain>
    </source>
</reference>
<dbReference type="InterPro" id="IPR003593">
    <property type="entry name" value="AAA+_ATPase"/>
</dbReference>
<dbReference type="Pfam" id="PF00005">
    <property type="entry name" value="ABC_tran"/>
    <property type="match status" value="1"/>
</dbReference>
<dbReference type="Gene3D" id="3.40.50.300">
    <property type="entry name" value="P-loop containing nucleotide triphosphate hydrolases"/>
    <property type="match status" value="1"/>
</dbReference>